<accession>A0A7I7XDF3</accession>
<evidence type="ECO:0000256" key="3">
    <source>
        <dbReference type="PROSITE-ProRule" id="PRU10007"/>
    </source>
</evidence>
<dbReference type="InterPro" id="IPR016163">
    <property type="entry name" value="Ald_DH_C"/>
</dbReference>
<dbReference type="SUPFAM" id="SSF53720">
    <property type="entry name" value="ALDH-like"/>
    <property type="match status" value="1"/>
</dbReference>
<proteinExistence type="inferred from homology"/>
<protein>
    <submittedName>
        <fullName evidence="6">Aldehyde dehydrogenase</fullName>
    </submittedName>
</protein>
<dbReference type="RefSeq" id="WP_163735425.1">
    <property type="nucleotide sequence ID" value="NZ_AP022610.1"/>
</dbReference>
<dbReference type="EMBL" id="AP022610">
    <property type="protein sequence ID" value="BBZ27502.1"/>
    <property type="molecule type" value="Genomic_DNA"/>
</dbReference>
<dbReference type="PROSITE" id="PS00070">
    <property type="entry name" value="ALDEHYDE_DEHYDR_CYS"/>
    <property type="match status" value="1"/>
</dbReference>
<feature type="active site" evidence="3">
    <location>
        <position position="258"/>
    </location>
</feature>
<dbReference type="GO" id="GO:0016620">
    <property type="term" value="F:oxidoreductase activity, acting on the aldehyde or oxo group of donors, NAD or NADP as acceptor"/>
    <property type="evidence" value="ECO:0007669"/>
    <property type="project" value="InterPro"/>
</dbReference>
<evidence type="ECO:0000313" key="6">
    <source>
        <dbReference type="EMBL" id="BBZ27502.1"/>
    </source>
</evidence>
<dbReference type="Gene3D" id="3.40.309.10">
    <property type="entry name" value="Aldehyde Dehydrogenase, Chain A, domain 2"/>
    <property type="match status" value="1"/>
</dbReference>
<evidence type="ECO:0000256" key="1">
    <source>
        <dbReference type="ARBA" id="ARBA00009986"/>
    </source>
</evidence>
<comment type="similarity">
    <text evidence="1 4">Belongs to the aldehyde dehydrogenase family.</text>
</comment>
<keyword evidence="7" id="KW-1185">Reference proteome</keyword>
<dbReference type="InterPro" id="IPR016160">
    <property type="entry name" value="Ald_DH_CS_CYS"/>
</dbReference>
<dbReference type="Proteomes" id="UP000466517">
    <property type="component" value="Chromosome"/>
</dbReference>
<dbReference type="FunFam" id="3.40.605.10:FF:000001">
    <property type="entry name" value="Aldehyde dehydrogenase 1"/>
    <property type="match status" value="1"/>
</dbReference>
<evidence type="ECO:0000256" key="2">
    <source>
        <dbReference type="ARBA" id="ARBA00023002"/>
    </source>
</evidence>
<dbReference type="FunFam" id="3.40.309.10:FF:000012">
    <property type="entry name" value="Betaine aldehyde dehydrogenase"/>
    <property type="match status" value="1"/>
</dbReference>
<keyword evidence="2 4" id="KW-0560">Oxidoreductase</keyword>
<dbReference type="Pfam" id="PF00171">
    <property type="entry name" value="Aldedh"/>
    <property type="match status" value="1"/>
</dbReference>
<evidence type="ECO:0000256" key="4">
    <source>
        <dbReference type="RuleBase" id="RU003345"/>
    </source>
</evidence>
<dbReference type="InterPro" id="IPR015590">
    <property type="entry name" value="Aldehyde_DH_dom"/>
</dbReference>
<reference evidence="6 7" key="1">
    <citation type="journal article" date="2019" name="Emerg. Microbes Infect.">
        <title>Comprehensive subspecies identification of 175 nontuberculous mycobacteria species based on 7547 genomic profiles.</title>
        <authorList>
            <person name="Matsumoto Y."/>
            <person name="Kinjo T."/>
            <person name="Motooka D."/>
            <person name="Nabeya D."/>
            <person name="Jung N."/>
            <person name="Uechi K."/>
            <person name="Horii T."/>
            <person name="Iida T."/>
            <person name="Fujita J."/>
            <person name="Nakamura S."/>
        </authorList>
    </citation>
    <scope>NUCLEOTIDE SEQUENCE [LARGE SCALE GENOMIC DNA]</scope>
    <source>
        <strain evidence="6 7">JCM 13574</strain>
    </source>
</reference>
<dbReference type="AlphaFoldDB" id="A0A7I7XDF3"/>
<evidence type="ECO:0000313" key="7">
    <source>
        <dbReference type="Proteomes" id="UP000466517"/>
    </source>
</evidence>
<dbReference type="InterPro" id="IPR016161">
    <property type="entry name" value="Ald_DH/histidinol_DH"/>
</dbReference>
<dbReference type="PROSITE" id="PS00687">
    <property type="entry name" value="ALDEHYDE_DEHYDR_GLU"/>
    <property type="match status" value="1"/>
</dbReference>
<dbReference type="Gene3D" id="3.40.605.10">
    <property type="entry name" value="Aldehyde Dehydrogenase, Chain A, domain 1"/>
    <property type="match status" value="1"/>
</dbReference>
<gene>
    <name evidence="6" type="ORF">MMAD_17970</name>
</gene>
<dbReference type="PANTHER" id="PTHR11699">
    <property type="entry name" value="ALDEHYDE DEHYDROGENASE-RELATED"/>
    <property type="match status" value="1"/>
</dbReference>
<dbReference type="InterPro" id="IPR029510">
    <property type="entry name" value="Ald_DH_CS_GLU"/>
</dbReference>
<organism evidence="6 7">
    <name type="scientific">Mycolicibacterium madagascariense</name>
    <dbReference type="NCBI Taxonomy" id="212765"/>
    <lineage>
        <taxon>Bacteria</taxon>
        <taxon>Bacillati</taxon>
        <taxon>Actinomycetota</taxon>
        <taxon>Actinomycetes</taxon>
        <taxon>Mycobacteriales</taxon>
        <taxon>Mycobacteriaceae</taxon>
        <taxon>Mycolicibacterium</taxon>
    </lineage>
</organism>
<dbReference type="KEGG" id="mmag:MMAD_17970"/>
<dbReference type="InterPro" id="IPR016162">
    <property type="entry name" value="Ald_DH_N"/>
</dbReference>
<name>A0A7I7XDF3_9MYCO</name>
<feature type="domain" description="Aldehyde dehydrogenase" evidence="5">
    <location>
        <begin position="21"/>
        <end position="485"/>
    </location>
</feature>
<evidence type="ECO:0000259" key="5">
    <source>
        <dbReference type="Pfam" id="PF00171"/>
    </source>
</evidence>
<sequence>MTATLPTTVQTRAYVDGRFVDAVDGSTFDNVNPATGAVLNAVAACSERDVDAAVAAARSAFDAGTWSRIAPAERKAVLLRFAQLIEENAAELALIDAIDAGKPISDCNDLDIPDVVLTIRWYAEAIDKMFGKVSPTGTDNVGLVVREPAGVVGIVVPWNFPSNTLSWKIGPALAAGNSVVVKPAELSPLSALRYAELATQAGIPDGVFNVVPGLGHVAGKALGLHADVDVISFTGSTEVGRMFLRYAADSNLKQIALEMGGKSPQIVFADMADELDSIAEDLAGAAFWNGGQNCSAGSRILVHRSIKDAFVDKLAALAAARRVGDPLDPSTEIGPLIEASARDRVLRYLEAARSDGATVHGGGAILPDTGGFFVAPAVVDDVSPASAVVRDEIFGPVVAVLGFDTEEEAVALANDTEYGLAANVWTRDVNVALRVAKAIRAGTVAVNGFSEGDISTPFGGFGISGFGGHDKGLEAFDQYTELKTIWISIR</sequence>